<sequence>MPSARKRAFQEEGDSMLSQPATEPPSILHRLRNMWQFANLFQFMFLFGKPLKLRDDLDIDDLEAECLKPGSMVLQDIGLSLLKFLSSHRGLTHDLFDEYTRRQFVSKAPTKNPFGTDETPARFADFDVFQKIRVLQQMTQLVILSSERLREKCEEQKDVEQTDWRIEPYGWDSKDREYYVLDDNRIYRLTEAPPPAPKPKKNSKKARAAQRASKRRRVSAAASDEEEAVEEEEQGPAAEPEDDGFGGRKWECLAVTLDEVRQFLSTIRKSKDENERVLHKQIEQHLVPILEKQEESRKRKQLQREKELLNLEKLAHAKRSSRIASKMEHQKVEEQARQEEQKRREEEAARRKAESRQAKIERERERRLVSREQRLKEREVRRLQHEEELAQLSGSGDAKSDSGRMSERQRQAEIEKNKEALKELEEEEEDWVFDCICGVYGQIDDGTHSVACEKCNVWQHSKCLGIEEKEAEADDFHFVCSTCRRREQAEKDHTPRIIKIKVKGHDSPSSSPPQKQPNISNFSPSGGSRLVVDIPAKPPTASSEQLPLNGSGHDTRGGENTASTKEADAKAAATDRPNGKSSEQGALSLSSPTLPPNAGQNNPFSSPHPNLSPPGQSPNKSRAYETMFDQSSPAPAAAGPDIRQSPLEHSMNGALPVLSPPAGNGSGVSPSKHPQPLSSSPPTKTAQSPFPLSRESGGALPTRGLTSTPSSSAILPPFSSQQGEAGAAASGDRLDRSTPLPPSRGGLSPTKHSPTLAQHNSFSHQVNGTPRSAIGSSAGGSHHAAGGLFPPPSAALSPSPQTQILTPPVKHAEPVRTPSQRPTSSEA</sequence>
<feature type="compositionally biased region" description="Polar residues" evidence="4">
    <location>
        <begin position="676"/>
        <end position="690"/>
    </location>
</feature>
<dbReference type="AlphaFoldDB" id="A0AAN7B766"/>
<dbReference type="GO" id="GO:0008270">
    <property type="term" value="F:zinc ion binding"/>
    <property type="evidence" value="ECO:0007669"/>
    <property type="project" value="UniProtKB-KW"/>
</dbReference>
<evidence type="ECO:0000313" key="7">
    <source>
        <dbReference type="Proteomes" id="UP001301769"/>
    </source>
</evidence>
<name>A0AAN7B766_9PEZI</name>
<dbReference type="EMBL" id="MU858120">
    <property type="protein sequence ID" value="KAK4212829.1"/>
    <property type="molecule type" value="Genomic_DNA"/>
</dbReference>
<feature type="region of interest" description="Disordered" evidence="4">
    <location>
        <begin position="1"/>
        <end position="22"/>
    </location>
</feature>
<feature type="compositionally biased region" description="Basic residues" evidence="4">
    <location>
        <begin position="198"/>
        <end position="218"/>
    </location>
</feature>
<feature type="compositionally biased region" description="Low complexity" evidence="4">
    <location>
        <begin position="719"/>
        <end position="731"/>
    </location>
</feature>
<dbReference type="PROSITE" id="PS01359">
    <property type="entry name" value="ZF_PHD_1"/>
    <property type="match status" value="1"/>
</dbReference>
<dbReference type="InterPro" id="IPR001965">
    <property type="entry name" value="Znf_PHD"/>
</dbReference>
<dbReference type="InterPro" id="IPR013083">
    <property type="entry name" value="Znf_RING/FYVE/PHD"/>
</dbReference>
<dbReference type="InterPro" id="IPR019786">
    <property type="entry name" value="Zinc_finger_PHD-type_CS"/>
</dbReference>
<feature type="region of interest" description="Disordered" evidence="4">
    <location>
        <begin position="386"/>
        <end position="413"/>
    </location>
</feature>
<dbReference type="InterPro" id="IPR019787">
    <property type="entry name" value="Znf_PHD-finger"/>
</dbReference>
<feature type="domain" description="Zinc finger PHD-type" evidence="5">
    <location>
        <begin position="436"/>
        <end position="484"/>
    </location>
</feature>
<keyword evidence="3" id="KW-0862">Zinc</keyword>
<gene>
    <name evidence="6" type="ORF">QBC37DRAFT_186080</name>
</gene>
<dbReference type="GO" id="GO:0031213">
    <property type="term" value="C:RSF complex"/>
    <property type="evidence" value="ECO:0007669"/>
    <property type="project" value="InterPro"/>
</dbReference>
<evidence type="ECO:0000256" key="2">
    <source>
        <dbReference type="ARBA" id="ARBA00022771"/>
    </source>
</evidence>
<dbReference type="GO" id="GO:0006355">
    <property type="term" value="P:regulation of DNA-templated transcription"/>
    <property type="evidence" value="ECO:0007669"/>
    <property type="project" value="InterPro"/>
</dbReference>
<protein>
    <recommendedName>
        <fullName evidence="5">Zinc finger PHD-type domain-containing protein</fullName>
    </recommendedName>
</protein>
<evidence type="ECO:0000313" key="6">
    <source>
        <dbReference type="EMBL" id="KAK4212829.1"/>
    </source>
</evidence>
<feature type="compositionally biased region" description="Polar residues" evidence="4">
    <location>
        <begin position="817"/>
        <end position="827"/>
    </location>
</feature>
<dbReference type="Gene3D" id="3.30.40.10">
    <property type="entry name" value="Zinc/RING finger domain, C3HC4 (zinc finger)"/>
    <property type="match status" value="1"/>
</dbReference>
<feature type="region of interest" description="Disordered" evidence="4">
    <location>
        <begin position="189"/>
        <end position="247"/>
    </location>
</feature>
<feature type="region of interest" description="Disordered" evidence="4">
    <location>
        <begin position="491"/>
        <end position="827"/>
    </location>
</feature>
<keyword evidence="1" id="KW-0479">Metal-binding</keyword>
<proteinExistence type="predicted"/>
<dbReference type="PANTHER" id="PTHR14296:SF3">
    <property type="entry name" value="DIKAR, ISOFORM F"/>
    <property type="match status" value="1"/>
</dbReference>
<feature type="compositionally biased region" description="Acidic residues" evidence="4">
    <location>
        <begin position="223"/>
        <end position="244"/>
    </location>
</feature>
<organism evidence="6 7">
    <name type="scientific">Rhypophila decipiens</name>
    <dbReference type="NCBI Taxonomy" id="261697"/>
    <lineage>
        <taxon>Eukaryota</taxon>
        <taxon>Fungi</taxon>
        <taxon>Dikarya</taxon>
        <taxon>Ascomycota</taxon>
        <taxon>Pezizomycotina</taxon>
        <taxon>Sordariomycetes</taxon>
        <taxon>Sordariomycetidae</taxon>
        <taxon>Sordariales</taxon>
        <taxon>Naviculisporaceae</taxon>
        <taxon>Rhypophila</taxon>
    </lineage>
</organism>
<evidence type="ECO:0000256" key="1">
    <source>
        <dbReference type="ARBA" id="ARBA00022723"/>
    </source>
</evidence>
<feature type="compositionally biased region" description="Basic and acidic residues" evidence="4">
    <location>
        <begin position="325"/>
        <end position="363"/>
    </location>
</feature>
<reference evidence="6" key="1">
    <citation type="journal article" date="2023" name="Mol. Phylogenet. Evol.">
        <title>Genome-scale phylogeny and comparative genomics of the fungal order Sordariales.</title>
        <authorList>
            <person name="Hensen N."/>
            <person name="Bonometti L."/>
            <person name="Westerberg I."/>
            <person name="Brannstrom I.O."/>
            <person name="Guillou S."/>
            <person name="Cros-Aarteil S."/>
            <person name="Calhoun S."/>
            <person name="Haridas S."/>
            <person name="Kuo A."/>
            <person name="Mondo S."/>
            <person name="Pangilinan J."/>
            <person name="Riley R."/>
            <person name="LaButti K."/>
            <person name="Andreopoulos B."/>
            <person name="Lipzen A."/>
            <person name="Chen C."/>
            <person name="Yan M."/>
            <person name="Daum C."/>
            <person name="Ng V."/>
            <person name="Clum A."/>
            <person name="Steindorff A."/>
            <person name="Ohm R.A."/>
            <person name="Martin F."/>
            <person name="Silar P."/>
            <person name="Natvig D.O."/>
            <person name="Lalanne C."/>
            <person name="Gautier V."/>
            <person name="Ament-Velasquez S.L."/>
            <person name="Kruys A."/>
            <person name="Hutchinson M.I."/>
            <person name="Powell A.J."/>
            <person name="Barry K."/>
            <person name="Miller A.N."/>
            <person name="Grigoriev I.V."/>
            <person name="Debuchy R."/>
            <person name="Gladieux P."/>
            <person name="Hiltunen Thoren M."/>
            <person name="Johannesson H."/>
        </authorList>
    </citation>
    <scope>NUCLEOTIDE SEQUENCE</scope>
    <source>
        <strain evidence="6">PSN293</strain>
    </source>
</reference>
<keyword evidence="2" id="KW-0863">Zinc-finger</keyword>
<dbReference type="InterPro" id="IPR011011">
    <property type="entry name" value="Znf_FYVE_PHD"/>
</dbReference>
<dbReference type="Proteomes" id="UP001301769">
    <property type="component" value="Unassembled WGS sequence"/>
</dbReference>
<accession>A0AAN7B766</accession>
<feature type="region of interest" description="Disordered" evidence="4">
    <location>
        <begin position="313"/>
        <end position="363"/>
    </location>
</feature>
<evidence type="ECO:0000256" key="3">
    <source>
        <dbReference type="ARBA" id="ARBA00022833"/>
    </source>
</evidence>
<evidence type="ECO:0000256" key="4">
    <source>
        <dbReference type="SAM" id="MobiDB-lite"/>
    </source>
</evidence>
<dbReference type="Pfam" id="PF00628">
    <property type="entry name" value="PHD"/>
    <property type="match status" value="1"/>
</dbReference>
<keyword evidence="7" id="KW-1185">Reference proteome</keyword>
<dbReference type="InterPro" id="IPR028938">
    <property type="entry name" value="Rsf1-like"/>
</dbReference>
<feature type="compositionally biased region" description="Polar residues" evidence="4">
    <location>
        <begin position="750"/>
        <end position="770"/>
    </location>
</feature>
<feature type="compositionally biased region" description="Low complexity" evidence="4">
    <location>
        <begin position="772"/>
        <end position="787"/>
    </location>
</feature>
<dbReference type="SMART" id="SM00249">
    <property type="entry name" value="PHD"/>
    <property type="match status" value="1"/>
</dbReference>
<feature type="compositionally biased region" description="Polar residues" evidence="4">
    <location>
        <begin position="704"/>
        <end position="713"/>
    </location>
</feature>
<feature type="compositionally biased region" description="Polar residues" evidence="4">
    <location>
        <begin position="579"/>
        <end position="609"/>
    </location>
</feature>
<dbReference type="PANTHER" id="PTHR14296">
    <property type="entry name" value="REMODELING AND SPACING FACTOR 1"/>
    <property type="match status" value="1"/>
</dbReference>
<comment type="caution">
    <text evidence="6">The sequence shown here is derived from an EMBL/GenBank/DDBJ whole genome shotgun (WGS) entry which is preliminary data.</text>
</comment>
<feature type="compositionally biased region" description="Basic and acidic residues" evidence="4">
    <location>
        <begin position="398"/>
        <end position="413"/>
    </location>
</feature>
<reference evidence="6" key="2">
    <citation type="submission" date="2023-05" db="EMBL/GenBank/DDBJ databases">
        <authorList>
            <consortium name="Lawrence Berkeley National Laboratory"/>
            <person name="Steindorff A."/>
            <person name="Hensen N."/>
            <person name="Bonometti L."/>
            <person name="Westerberg I."/>
            <person name="Brannstrom I.O."/>
            <person name="Guillou S."/>
            <person name="Cros-Aarteil S."/>
            <person name="Calhoun S."/>
            <person name="Haridas S."/>
            <person name="Kuo A."/>
            <person name="Mondo S."/>
            <person name="Pangilinan J."/>
            <person name="Riley R."/>
            <person name="Labutti K."/>
            <person name="Andreopoulos B."/>
            <person name="Lipzen A."/>
            <person name="Chen C."/>
            <person name="Yanf M."/>
            <person name="Daum C."/>
            <person name="Ng V."/>
            <person name="Clum A."/>
            <person name="Ohm R."/>
            <person name="Martin F."/>
            <person name="Silar P."/>
            <person name="Natvig D."/>
            <person name="Lalanne C."/>
            <person name="Gautier V."/>
            <person name="Ament-Velasquez S.L."/>
            <person name="Kruys A."/>
            <person name="Hutchinson M.I."/>
            <person name="Powell A.J."/>
            <person name="Barry K."/>
            <person name="Miller A.N."/>
            <person name="Grigoriev I.V."/>
            <person name="Debuchy R."/>
            <person name="Gladieux P."/>
            <person name="Thoren M.H."/>
            <person name="Johannesson H."/>
        </authorList>
    </citation>
    <scope>NUCLEOTIDE SEQUENCE</scope>
    <source>
        <strain evidence="6">PSN293</strain>
    </source>
</reference>
<dbReference type="SUPFAM" id="SSF57903">
    <property type="entry name" value="FYVE/PHD zinc finger"/>
    <property type="match status" value="1"/>
</dbReference>
<evidence type="ECO:0000259" key="5">
    <source>
        <dbReference type="SMART" id="SM00249"/>
    </source>
</evidence>